<keyword evidence="1" id="KW-1133">Transmembrane helix</keyword>
<dbReference type="Proteomes" id="UP000094784">
    <property type="component" value="Unassembled WGS sequence"/>
</dbReference>
<name>A0A1E4R7J8_9BACI</name>
<evidence type="ECO:0000313" key="3">
    <source>
        <dbReference type="Proteomes" id="UP000094784"/>
    </source>
</evidence>
<keyword evidence="1" id="KW-0812">Transmembrane</keyword>
<dbReference type="EMBL" id="MECQ01000001">
    <property type="protein sequence ID" value="ODV56440.1"/>
    <property type="molecule type" value="Genomic_DNA"/>
</dbReference>
<feature type="transmembrane region" description="Helical" evidence="1">
    <location>
        <begin position="37"/>
        <end position="56"/>
    </location>
</feature>
<reference evidence="2 3" key="1">
    <citation type="submission" date="2016-09" db="EMBL/GenBank/DDBJ databases">
        <title>Draft genome sequence of the soil isolate, Lysinibacillus fusiformis M5, a potential hypoxanthine producer.</title>
        <authorList>
            <person name="Gallegos-Monterrosa R."/>
            <person name="Maroti G."/>
            <person name="Balint B."/>
            <person name="Kovacs A.T."/>
        </authorList>
    </citation>
    <scope>NUCLEOTIDE SEQUENCE [LARGE SCALE GENOMIC DNA]</scope>
    <source>
        <strain evidence="2 3">M5</strain>
    </source>
</reference>
<gene>
    <name evidence="2" type="ORF">BG258_11305</name>
</gene>
<sequence length="64" mass="7856">MKLYLMIMFWSSILVLAILIIKDYQNNVNPFTEPLTAFVYLIIIFWIIFYSIMYFTKYKKIKMD</sequence>
<protein>
    <submittedName>
        <fullName evidence="2">Uncharacterized protein</fullName>
    </submittedName>
</protein>
<accession>A0A1E4R7J8</accession>
<keyword evidence="1" id="KW-0472">Membrane</keyword>
<proteinExistence type="predicted"/>
<evidence type="ECO:0000313" key="2">
    <source>
        <dbReference type="EMBL" id="ODV56440.1"/>
    </source>
</evidence>
<dbReference type="AlphaFoldDB" id="A0A1E4R7J8"/>
<feature type="transmembrane region" description="Helical" evidence="1">
    <location>
        <begin position="7"/>
        <end position="25"/>
    </location>
</feature>
<comment type="caution">
    <text evidence="2">The sequence shown here is derived from an EMBL/GenBank/DDBJ whole genome shotgun (WGS) entry which is preliminary data.</text>
</comment>
<evidence type="ECO:0000256" key="1">
    <source>
        <dbReference type="SAM" id="Phobius"/>
    </source>
</evidence>
<organism evidence="2 3">
    <name type="scientific">Lysinibacillus fusiformis</name>
    <dbReference type="NCBI Taxonomy" id="28031"/>
    <lineage>
        <taxon>Bacteria</taxon>
        <taxon>Bacillati</taxon>
        <taxon>Bacillota</taxon>
        <taxon>Bacilli</taxon>
        <taxon>Bacillales</taxon>
        <taxon>Bacillaceae</taxon>
        <taxon>Lysinibacillus</taxon>
    </lineage>
</organism>